<dbReference type="NCBIfam" id="NF041770">
    <property type="entry name" value="CFI_box_CTERM"/>
    <property type="match status" value="1"/>
</dbReference>
<dbReference type="EMBL" id="JBHFNR010000207">
    <property type="protein sequence ID" value="MFB2896649.1"/>
    <property type="molecule type" value="Genomic_DNA"/>
</dbReference>
<organism evidence="1 2">
    <name type="scientific">Floridaenema flaviceps BLCC-F50</name>
    <dbReference type="NCBI Taxonomy" id="3153642"/>
    <lineage>
        <taxon>Bacteria</taxon>
        <taxon>Bacillati</taxon>
        <taxon>Cyanobacteriota</taxon>
        <taxon>Cyanophyceae</taxon>
        <taxon>Oscillatoriophycideae</taxon>
        <taxon>Aerosakkonematales</taxon>
        <taxon>Aerosakkonemataceae</taxon>
        <taxon>Floridanema</taxon>
        <taxon>Floridanema flaviceps</taxon>
    </lineage>
</organism>
<gene>
    <name evidence="1" type="ORF">ACE1CI_27370</name>
</gene>
<sequence>MPSIFELEEQYNQGAIGYFQSGDRLVEQGKFKAALEEYTESLASICLACHFSDSIQEKGLGYSSEFIENQISYTILIGTLTTHIAHCFNKLEDYDKALNFLEKSQKVVDSLANHDALKYSTYAQYKIYYEKIVGSCKTLGETARLGKQINEAKGIGKDLSELNEVFEKMCSKFERCCSKKSCLVPGTASDTKISNSNSDGCFITTAAYSTPLHLDLDTFRNFRDKKLLTNAVGKKLVKLYYQIGPSIAKYVEKQPAIKSFVRKQLGRLAEWMRK</sequence>
<proteinExistence type="predicted"/>
<keyword evidence="2" id="KW-1185">Reference proteome</keyword>
<evidence type="ECO:0000313" key="1">
    <source>
        <dbReference type="EMBL" id="MFB2896649.1"/>
    </source>
</evidence>
<accession>A0ABV4XY31</accession>
<dbReference type="InterPro" id="IPR011990">
    <property type="entry name" value="TPR-like_helical_dom_sf"/>
</dbReference>
<dbReference type="Proteomes" id="UP001576784">
    <property type="component" value="Unassembled WGS sequence"/>
</dbReference>
<comment type="caution">
    <text evidence="1">The sequence shown here is derived from an EMBL/GenBank/DDBJ whole genome shotgun (WGS) entry which is preliminary data.</text>
</comment>
<reference evidence="1 2" key="1">
    <citation type="submission" date="2024-09" db="EMBL/GenBank/DDBJ databases">
        <title>Floridaenema gen nov. (Aerosakkonemataceae, Aerosakkonematales ord. nov., Cyanobacteria) from benthic tropical and subtropical fresh waters, with the description of four new species.</title>
        <authorList>
            <person name="Moretto J.A."/>
            <person name="Berthold D.E."/>
            <person name="Lefler F.W."/>
            <person name="Huang I.-S."/>
            <person name="Laughinghouse H. IV."/>
        </authorList>
    </citation>
    <scope>NUCLEOTIDE SEQUENCE [LARGE SCALE GENOMIC DNA]</scope>
    <source>
        <strain evidence="1 2">BLCC-F50</strain>
    </source>
</reference>
<name>A0ABV4XY31_9CYAN</name>
<protein>
    <submittedName>
        <fullName evidence="1">CFI-box-CTERM domain-containing protein</fullName>
    </submittedName>
</protein>
<dbReference type="InterPro" id="IPR049886">
    <property type="entry name" value="CFI_box_CTERM_dom"/>
</dbReference>
<evidence type="ECO:0000313" key="2">
    <source>
        <dbReference type="Proteomes" id="UP001576784"/>
    </source>
</evidence>
<dbReference type="Gene3D" id="1.25.40.10">
    <property type="entry name" value="Tetratricopeptide repeat domain"/>
    <property type="match status" value="1"/>
</dbReference>
<dbReference type="SUPFAM" id="SSF48452">
    <property type="entry name" value="TPR-like"/>
    <property type="match status" value="1"/>
</dbReference>
<dbReference type="RefSeq" id="WP_413266271.1">
    <property type="nucleotide sequence ID" value="NZ_JBHFNR010000207.1"/>
</dbReference>